<dbReference type="InterPro" id="IPR011991">
    <property type="entry name" value="ArsR-like_HTH"/>
</dbReference>
<name>F2L6C5_THEU7</name>
<dbReference type="GO" id="GO:0003700">
    <property type="term" value="F:DNA-binding transcription factor activity"/>
    <property type="evidence" value="ECO:0007669"/>
    <property type="project" value="InterPro"/>
</dbReference>
<protein>
    <recommendedName>
        <fullName evidence="3">HTH marR-type domain-containing protein</fullName>
    </recommendedName>
</protein>
<dbReference type="KEGG" id="tuz:TUZN_1040"/>
<evidence type="ECO:0000256" key="1">
    <source>
        <dbReference type="SAM" id="MobiDB-lite"/>
    </source>
</evidence>
<evidence type="ECO:0000313" key="5">
    <source>
        <dbReference type="Proteomes" id="UP000008138"/>
    </source>
</evidence>
<evidence type="ECO:0000313" key="4">
    <source>
        <dbReference type="EMBL" id="AEA12521.1"/>
    </source>
</evidence>
<dbReference type="Proteomes" id="UP000008138">
    <property type="component" value="Chromosome"/>
</dbReference>
<feature type="compositionally biased region" description="Basic and acidic residues" evidence="1">
    <location>
        <begin position="140"/>
        <end position="151"/>
    </location>
</feature>
<feature type="region of interest" description="Disordered" evidence="1">
    <location>
        <begin position="129"/>
        <end position="151"/>
    </location>
</feature>
<keyword evidence="2" id="KW-0812">Transmembrane</keyword>
<feature type="domain" description="HTH marR-type" evidence="3">
    <location>
        <begin position="78"/>
        <end position="121"/>
    </location>
</feature>
<dbReference type="InterPro" id="IPR000835">
    <property type="entry name" value="HTH_MarR-typ"/>
</dbReference>
<dbReference type="Pfam" id="PF12802">
    <property type="entry name" value="MarR_2"/>
    <property type="match status" value="1"/>
</dbReference>
<dbReference type="RefSeq" id="WP_013679857.1">
    <property type="nucleotide sequence ID" value="NC_015315.1"/>
</dbReference>
<dbReference type="EMBL" id="CP002590">
    <property type="protein sequence ID" value="AEA12521.1"/>
    <property type="molecule type" value="Genomic_DNA"/>
</dbReference>
<evidence type="ECO:0000259" key="3">
    <source>
        <dbReference type="Pfam" id="PF12802"/>
    </source>
</evidence>
<dbReference type="InterPro" id="IPR036388">
    <property type="entry name" value="WH-like_DNA-bd_sf"/>
</dbReference>
<dbReference type="InterPro" id="IPR036390">
    <property type="entry name" value="WH_DNA-bd_sf"/>
</dbReference>
<reference evidence="4 5" key="1">
    <citation type="journal article" date="2011" name="J. Bacteriol.">
        <title>Complete genome sequence of the thermoacidophilic crenarchaeon Thermoproteus uzoniensis 768-20.</title>
        <authorList>
            <person name="Mardanov A.V."/>
            <person name="Gumerov V.M."/>
            <person name="Beletsky A.V."/>
            <person name="Prokofeva M.I."/>
            <person name="Bonch-Osmolovskaya E.A."/>
            <person name="Ravin N.V."/>
            <person name="Skryabin K.G."/>
        </authorList>
    </citation>
    <scope>NUCLEOTIDE SEQUENCE [LARGE SCALE GENOMIC DNA]</scope>
    <source>
        <strain evidence="4 5">768-20</strain>
    </source>
</reference>
<dbReference type="Gene3D" id="1.10.10.10">
    <property type="entry name" value="Winged helix-like DNA-binding domain superfamily/Winged helix DNA-binding domain"/>
    <property type="match status" value="1"/>
</dbReference>
<dbReference type="GeneID" id="10360570"/>
<dbReference type="AlphaFoldDB" id="F2L6C5"/>
<dbReference type="eggNOG" id="arCOG00393">
    <property type="taxonomic scope" value="Archaea"/>
</dbReference>
<feature type="transmembrane region" description="Helical" evidence="2">
    <location>
        <begin position="30"/>
        <end position="49"/>
    </location>
</feature>
<sequence>MLAVALAASLLLDYMHVRYMCPDCPYPTPMSVVFFALLSTLGLAVYAVLRTSSGGARAGGDLEMLASLLREPDRSMYLKLVAHGGEAPVAQIAKELGLNKVRAWRAAQRLQEKGLVELEKTKGRLVMRLRSSYLPPEPKNQQDQKRYKQQH</sequence>
<gene>
    <name evidence="4" type="ordered locus">TUZN_1040</name>
</gene>
<dbReference type="SUPFAM" id="SSF46785">
    <property type="entry name" value="Winged helix' DNA-binding domain"/>
    <property type="match status" value="1"/>
</dbReference>
<proteinExistence type="predicted"/>
<accession>F2L6C5</accession>
<organism evidence="4 5">
    <name type="scientific">Thermoproteus uzoniensis (strain 768-20)</name>
    <dbReference type="NCBI Taxonomy" id="999630"/>
    <lineage>
        <taxon>Archaea</taxon>
        <taxon>Thermoproteota</taxon>
        <taxon>Thermoprotei</taxon>
        <taxon>Thermoproteales</taxon>
        <taxon>Thermoproteaceae</taxon>
        <taxon>Thermoproteus</taxon>
    </lineage>
</organism>
<keyword evidence="5" id="KW-1185">Reference proteome</keyword>
<keyword evidence="2" id="KW-1133">Transmembrane helix</keyword>
<dbReference type="HOGENOM" id="CLU_1727335_0_0_2"/>
<reference key="2">
    <citation type="submission" date="2011-03" db="EMBL/GenBank/DDBJ databases">
        <title>Complete genome sequence of the thermoacidophilic crenarchaeon Thermoproteus uzoniensis 768-20.</title>
        <authorList>
            <person name="Mardanov A.V."/>
            <person name="Gumerov V.M."/>
            <person name="Beletsky A.V."/>
            <person name="Prokofeva M.I."/>
            <person name="Bonch-Osmolovskaya E.A."/>
            <person name="Ravin N.V."/>
            <person name="Skryabin K.G."/>
        </authorList>
    </citation>
    <scope>NUCLEOTIDE SEQUENCE</scope>
    <source>
        <strain>768-20</strain>
    </source>
</reference>
<evidence type="ECO:0000256" key="2">
    <source>
        <dbReference type="SAM" id="Phobius"/>
    </source>
</evidence>
<dbReference type="CDD" id="cd00090">
    <property type="entry name" value="HTH_ARSR"/>
    <property type="match status" value="1"/>
</dbReference>
<keyword evidence="2" id="KW-0472">Membrane</keyword>